<dbReference type="Pfam" id="PF02518">
    <property type="entry name" value="HATPase_c"/>
    <property type="match status" value="1"/>
</dbReference>
<feature type="transmembrane region" description="Helical" evidence="6">
    <location>
        <begin position="33"/>
        <end position="56"/>
    </location>
</feature>
<comment type="caution">
    <text evidence="8">The sequence shown here is derived from an EMBL/GenBank/DDBJ whole genome shotgun (WGS) entry which is preliminary data.</text>
</comment>
<dbReference type="Proteomes" id="UP000600365">
    <property type="component" value="Unassembled WGS sequence"/>
</dbReference>
<keyword evidence="4" id="KW-0418">Kinase</keyword>
<evidence type="ECO:0000313" key="9">
    <source>
        <dbReference type="Proteomes" id="UP000600365"/>
    </source>
</evidence>
<evidence type="ECO:0000256" key="6">
    <source>
        <dbReference type="SAM" id="Phobius"/>
    </source>
</evidence>
<evidence type="ECO:0000256" key="3">
    <source>
        <dbReference type="ARBA" id="ARBA00022679"/>
    </source>
</evidence>
<keyword evidence="6" id="KW-0472">Membrane</keyword>
<dbReference type="CDD" id="cd16917">
    <property type="entry name" value="HATPase_UhpB-NarQ-NarX-like"/>
    <property type="match status" value="1"/>
</dbReference>
<evidence type="ECO:0000256" key="4">
    <source>
        <dbReference type="ARBA" id="ARBA00022777"/>
    </source>
</evidence>
<dbReference type="InterPro" id="IPR050482">
    <property type="entry name" value="Sensor_HK_TwoCompSys"/>
</dbReference>
<dbReference type="AlphaFoldDB" id="A0A917XSB1"/>
<dbReference type="PANTHER" id="PTHR24421">
    <property type="entry name" value="NITRATE/NITRITE SENSOR PROTEIN NARX-RELATED"/>
    <property type="match status" value="1"/>
</dbReference>
<evidence type="ECO:0000259" key="7">
    <source>
        <dbReference type="SMART" id="SM00387"/>
    </source>
</evidence>
<feature type="transmembrane region" description="Helical" evidence="6">
    <location>
        <begin position="7"/>
        <end position="27"/>
    </location>
</feature>
<sequence length="488" mass="50376">MISGGGAAVMDLGVGLAFLAAGLVVAPRRRTPVAALMIATGGSWLAGDLGAGVALLHRGPLVHLLLSYPEGRLRRPALRVVVALAYADALAYPLARSEPVTIALALTVVAAAGTRVARTNLSGRRSCALALAAATSVMLAPAAGAVARLAGEPHNRSALWAYEAALVGCAVALAADLRWRRRSDALTGLVIDLGDLEEGGTLREKLADALRDPALTVGYWLAETGGYVDESGLPVDPADAAPGTAVTALEEDGARVGVLLHDSAVLDDPDLVRSVAAIVRLALVNARLQAQVRARVAEVEASRRRIVAAADDERDRLERELAEGAQRRLGLVAELLDDAPDGIPGQVRAARTQLREFARGVHPRTLTESGLAAALDELAREAPLPVRSAVRGRPLPPALAATVYFVVSEALANTVKHALATAARVTVTVAEGVVIVEVADDGVGGVDPARGSGLRGLADRVDVQGGTLDVDSPAGQGTRIRARLPVTP</sequence>
<evidence type="ECO:0000256" key="1">
    <source>
        <dbReference type="ARBA" id="ARBA00000085"/>
    </source>
</evidence>
<dbReference type="EC" id="2.7.13.3" evidence="2"/>
<evidence type="ECO:0000256" key="5">
    <source>
        <dbReference type="ARBA" id="ARBA00023012"/>
    </source>
</evidence>
<keyword evidence="6" id="KW-0812">Transmembrane</keyword>
<evidence type="ECO:0000313" key="8">
    <source>
        <dbReference type="EMBL" id="GGN51122.1"/>
    </source>
</evidence>
<dbReference type="Gene3D" id="3.30.565.10">
    <property type="entry name" value="Histidine kinase-like ATPase, C-terminal domain"/>
    <property type="match status" value="1"/>
</dbReference>
<keyword evidence="3" id="KW-0808">Transferase</keyword>
<dbReference type="InterPro" id="IPR036890">
    <property type="entry name" value="HATPase_C_sf"/>
</dbReference>
<dbReference type="GO" id="GO:0004673">
    <property type="term" value="F:protein histidine kinase activity"/>
    <property type="evidence" value="ECO:0007669"/>
    <property type="project" value="UniProtKB-EC"/>
</dbReference>
<reference evidence="8 9" key="1">
    <citation type="journal article" date="2014" name="Int. J. Syst. Evol. Microbiol.">
        <title>Complete genome sequence of Corynebacterium casei LMG S-19264T (=DSM 44701T), isolated from a smear-ripened cheese.</title>
        <authorList>
            <consortium name="US DOE Joint Genome Institute (JGI-PGF)"/>
            <person name="Walter F."/>
            <person name="Albersmeier A."/>
            <person name="Kalinowski J."/>
            <person name="Ruckert C."/>
        </authorList>
    </citation>
    <scope>NUCLEOTIDE SEQUENCE [LARGE SCALE GENOMIC DNA]</scope>
    <source>
        <strain evidence="8 9">CGMCC 4.7111</strain>
    </source>
</reference>
<keyword evidence="6" id="KW-1133">Transmembrane helix</keyword>
<dbReference type="EMBL" id="BMMM01000001">
    <property type="protein sequence ID" value="GGN51122.1"/>
    <property type="molecule type" value="Genomic_DNA"/>
</dbReference>
<dbReference type="SMART" id="SM00387">
    <property type="entry name" value="HATPase_c"/>
    <property type="match status" value="1"/>
</dbReference>
<keyword evidence="5" id="KW-0902">Two-component regulatory system</keyword>
<proteinExistence type="predicted"/>
<dbReference type="InterPro" id="IPR003594">
    <property type="entry name" value="HATPase_dom"/>
</dbReference>
<name>A0A917XSB1_9ACTN</name>
<accession>A0A917XSB1</accession>
<keyword evidence="9" id="KW-1185">Reference proteome</keyword>
<feature type="domain" description="Histidine kinase/HSP90-like ATPase" evidence="7">
    <location>
        <begin position="398"/>
        <end position="488"/>
    </location>
</feature>
<evidence type="ECO:0000256" key="2">
    <source>
        <dbReference type="ARBA" id="ARBA00012438"/>
    </source>
</evidence>
<dbReference type="SUPFAM" id="SSF55874">
    <property type="entry name" value="ATPase domain of HSP90 chaperone/DNA topoisomerase II/histidine kinase"/>
    <property type="match status" value="1"/>
</dbReference>
<organism evidence="8 9">
    <name type="scientific">Streptomyces albiflavescens</name>
    <dbReference type="NCBI Taxonomy" id="1623582"/>
    <lineage>
        <taxon>Bacteria</taxon>
        <taxon>Bacillati</taxon>
        <taxon>Actinomycetota</taxon>
        <taxon>Actinomycetes</taxon>
        <taxon>Kitasatosporales</taxon>
        <taxon>Streptomycetaceae</taxon>
        <taxon>Streptomyces</taxon>
    </lineage>
</organism>
<dbReference type="GO" id="GO:0000160">
    <property type="term" value="P:phosphorelay signal transduction system"/>
    <property type="evidence" value="ECO:0007669"/>
    <property type="project" value="UniProtKB-KW"/>
</dbReference>
<comment type="catalytic activity">
    <reaction evidence="1">
        <text>ATP + protein L-histidine = ADP + protein N-phospho-L-histidine.</text>
        <dbReference type="EC" id="2.7.13.3"/>
    </reaction>
</comment>
<dbReference type="PANTHER" id="PTHR24421:SF10">
    <property type="entry name" value="NITRATE_NITRITE SENSOR PROTEIN NARQ"/>
    <property type="match status" value="1"/>
</dbReference>
<protein>
    <recommendedName>
        <fullName evidence="2">histidine kinase</fullName>
        <ecNumber evidence="2">2.7.13.3</ecNumber>
    </recommendedName>
</protein>
<gene>
    <name evidence="8" type="ORF">GCM10011579_006580</name>
</gene>